<dbReference type="InterPro" id="IPR016024">
    <property type="entry name" value="ARM-type_fold"/>
</dbReference>
<dbReference type="InterPro" id="IPR011041">
    <property type="entry name" value="Quinoprot_gluc/sorb_DH_b-prop"/>
</dbReference>
<evidence type="ECO:0000256" key="3">
    <source>
        <dbReference type="ARBA" id="ARBA00023004"/>
    </source>
</evidence>
<evidence type="ECO:0000256" key="1">
    <source>
        <dbReference type="ARBA" id="ARBA00022617"/>
    </source>
</evidence>
<dbReference type="Proteomes" id="UP000316304">
    <property type="component" value="Unassembled WGS sequence"/>
</dbReference>
<reference evidence="6 7" key="1">
    <citation type="submission" date="2019-02" db="EMBL/GenBank/DDBJ databases">
        <title>Deep-cultivation of Planctomycetes and their phenomic and genomic characterization uncovers novel biology.</title>
        <authorList>
            <person name="Wiegand S."/>
            <person name="Jogler M."/>
            <person name="Boedeker C."/>
            <person name="Pinto D."/>
            <person name="Vollmers J."/>
            <person name="Rivas-Marin E."/>
            <person name="Kohn T."/>
            <person name="Peeters S.H."/>
            <person name="Heuer A."/>
            <person name="Rast P."/>
            <person name="Oberbeckmann S."/>
            <person name="Bunk B."/>
            <person name="Jeske O."/>
            <person name="Meyerdierks A."/>
            <person name="Storesund J.E."/>
            <person name="Kallscheuer N."/>
            <person name="Luecker S."/>
            <person name="Lage O.M."/>
            <person name="Pohl T."/>
            <person name="Merkel B.J."/>
            <person name="Hornburger P."/>
            <person name="Mueller R.-W."/>
            <person name="Bruemmer F."/>
            <person name="Labrenz M."/>
            <person name="Spormann A.M."/>
            <person name="Op Den Camp H."/>
            <person name="Overmann J."/>
            <person name="Amann R."/>
            <person name="Jetten M.S.M."/>
            <person name="Mascher T."/>
            <person name="Medema M.H."/>
            <person name="Devos D.P."/>
            <person name="Kaster A.-K."/>
            <person name="Ovreas L."/>
            <person name="Rohde M."/>
            <person name="Galperin M.Y."/>
            <person name="Jogler C."/>
        </authorList>
    </citation>
    <scope>NUCLEOTIDE SEQUENCE [LARGE SCALE GENOMIC DNA]</scope>
    <source>
        <strain evidence="6 7">Pla52o</strain>
    </source>
</reference>
<dbReference type="Gene3D" id="2.60.120.260">
    <property type="entry name" value="Galactose-binding domain-like"/>
    <property type="match status" value="1"/>
</dbReference>
<dbReference type="NCBIfam" id="TIGR02603">
    <property type="entry name" value="CxxCH_TIGR02603"/>
    <property type="match status" value="1"/>
</dbReference>
<dbReference type="SUPFAM" id="SSF50952">
    <property type="entry name" value="Soluble quinoprotein glucose dehydrogenase"/>
    <property type="match status" value="1"/>
</dbReference>
<dbReference type="GO" id="GO:0009055">
    <property type="term" value="F:electron transfer activity"/>
    <property type="evidence" value="ECO:0007669"/>
    <property type="project" value="InterPro"/>
</dbReference>
<dbReference type="PROSITE" id="PS51257">
    <property type="entry name" value="PROKAR_LIPOPROTEIN"/>
    <property type="match status" value="1"/>
</dbReference>
<dbReference type="SUPFAM" id="SSF46626">
    <property type="entry name" value="Cytochrome c"/>
    <property type="match status" value="1"/>
</dbReference>
<dbReference type="GO" id="GO:0020037">
    <property type="term" value="F:heme binding"/>
    <property type="evidence" value="ECO:0007669"/>
    <property type="project" value="InterPro"/>
</dbReference>
<evidence type="ECO:0000256" key="4">
    <source>
        <dbReference type="PROSITE-ProRule" id="PRU00433"/>
    </source>
</evidence>
<dbReference type="Gene3D" id="1.10.760.10">
    <property type="entry name" value="Cytochrome c-like domain"/>
    <property type="match status" value="1"/>
</dbReference>
<dbReference type="InterPro" id="IPR009056">
    <property type="entry name" value="Cyt_c-like_dom"/>
</dbReference>
<dbReference type="InterPro" id="IPR013427">
    <property type="entry name" value="Haem-bd_dom_put"/>
</dbReference>
<dbReference type="EMBL" id="SJPT01000022">
    <property type="protein sequence ID" value="TWU10048.1"/>
    <property type="molecule type" value="Genomic_DNA"/>
</dbReference>
<dbReference type="Gene3D" id="2.120.10.30">
    <property type="entry name" value="TolB, C-terminal domain"/>
    <property type="match status" value="1"/>
</dbReference>
<dbReference type="PANTHER" id="PTHR33546">
    <property type="entry name" value="LARGE, MULTIFUNCTIONAL SECRETED PROTEIN-RELATED"/>
    <property type="match status" value="1"/>
</dbReference>
<dbReference type="InterPro" id="IPR055557">
    <property type="entry name" value="DUF7133"/>
</dbReference>
<dbReference type="InterPro" id="IPR036909">
    <property type="entry name" value="Cyt_c-like_dom_sf"/>
</dbReference>
<dbReference type="PROSITE" id="PS51007">
    <property type="entry name" value="CYTC"/>
    <property type="match status" value="1"/>
</dbReference>
<proteinExistence type="predicted"/>
<keyword evidence="2 4" id="KW-0479">Metal-binding</keyword>
<comment type="caution">
    <text evidence="6">The sequence shown here is derived from an EMBL/GenBank/DDBJ whole genome shotgun (WGS) entry which is preliminary data.</text>
</comment>
<keyword evidence="3 4" id="KW-0408">Iron</keyword>
<feature type="domain" description="Cytochrome c" evidence="5">
    <location>
        <begin position="1125"/>
        <end position="1260"/>
    </location>
</feature>
<keyword evidence="1 4" id="KW-0349">Heme</keyword>
<dbReference type="PANTHER" id="PTHR33546:SF1">
    <property type="entry name" value="LARGE, MULTIFUNCTIONAL SECRETED PROTEIN"/>
    <property type="match status" value="1"/>
</dbReference>
<evidence type="ECO:0000256" key="2">
    <source>
        <dbReference type="ARBA" id="ARBA00022723"/>
    </source>
</evidence>
<evidence type="ECO:0000313" key="7">
    <source>
        <dbReference type="Proteomes" id="UP000316304"/>
    </source>
</evidence>
<organism evidence="6 7">
    <name type="scientific">Novipirellula galeiformis</name>
    <dbReference type="NCBI Taxonomy" id="2528004"/>
    <lineage>
        <taxon>Bacteria</taxon>
        <taxon>Pseudomonadati</taxon>
        <taxon>Planctomycetota</taxon>
        <taxon>Planctomycetia</taxon>
        <taxon>Pirellulales</taxon>
        <taxon>Pirellulaceae</taxon>
        <taxon>Novipirellula</taxon>
    </lineage>
</organism>
<dbReference type="AlphaFoldDB" id="A0A5C6BDB4"/>
<dbReference type="SUPFAM" id="SSF49785">
    <property type="entry name" value="Galactose-binding domain-like"/>
    <property type="match status" value="1"/>
</dbReference>
<dbReference type="GO" id="GO:0046872">
    <property type="term" value="F:metal ion binding"/>
    <property type="evidence" value="ECO:0007669"/>
    <property type="project" value="UniProtKB-KW"/>
</dbReference>
<accession>A0A5C6BDB4</accession>
<dbReference type="Gene3D" id="1.25.10.10">
    <property type="entry name" value="Leucine-rich Repeat Variant"/>
    <property type="match status" value="1"/>
</dbReference>
<protein>
    <recommendedName>
        <fullName evidence="5">Cytochrome c domain-containing protein</fullName>
    </recommendedName>
</protein>
<gene>
    <name evidence="6" type="ORF">Pla52o_57840</name>
</gene>
<dbReference type="SUPFAM" id="SSF48371">
    <property type="entry name" value="ARM repeat"/>
    <property type="match status" value="1"/>
</dbReference>
<sequence>MEGYSKSFERSIFWIATPLFVALISCCGSALSAAEAQWIWAHNTSFESPVPVGEVCLFRKPLNLKVPAEGHIEIAADDEYELFVNGRKIGQGQSARQIDQYDITDHLEVGRNVVAIRVANTQGDKAAMAARVSILPDGSEKWYTFSSDSSWRTSTEEVATWETILHNDRLWGEASSFGELGDTVPWDQGEHVEVAAETDQRERFQIQRGFGVQRVLDDAQVGSVIAMTFNEFGHIIVSQENGPLLLVFDRDEDGVPEHVRTYCDQVKSCQGILALNGEVFVTGDGPEGHALYRLSDADRNGSLEQVRAIVKFKGPVGEHGAHGLQLGPDGMIYVTLGSHTHALGKTGPGETYSDSYEGDILPRYEDPSGHAVGVKAPGGTIIRTNIEGSIVERIAGGTRNIYDLAFNSAGGIFVHDSDMEADIGTAWYRPTAVFDITEGAELGWRTGWAKWPEHFVDRLPNMLDTGRGSPTGAIFYEHYMYPVRYQDTLFLADWSEGRILNVRLKKQGSGYIADSEVFLKGQPLNVTDLDVGPDGGLYFSTGGRGTSGGVYRVVYKGEIPDRMKNLGTGIAAAVRQPQMGSAWARQAVASIKRELGSEWGQLVAGVAYSDDNPPHYRVRALDLMELFGPVPNEELIMELSRSPNEAVRARAVAVMGVHPDKKTGPRLSEMLNDPDPKVQRAVCEAMLRSGKLPETVDGIFELLASNDRTLAFTARRVLERMHLDLWSAEVLNSDDTRISVLGMLALINADPTEANAIKVLARISEMMTGFLSDADFADALRVAEVALHRGKVAPEKVTAFRDQIAEEFPAGDNRMNHALIRLATYLGADQVADRALAFIESDAPSEDRSLVAMCLQYLSKDWDAEQRFRILKYYENAAGEATAGSLSMYLSNVTRDFAQSLSDEDIVAILEQGNVWRNAALAAIFQLPRPIDKKTANTLIELDRKLVAEPKHGDVERRLRTGITAMLATCKDESAGDYLRSVWRSEPDRRGVIAMALAQDPEGENWDYLVRSLNILDEQTSGEVLKALKSVAIATDDPMAIRQLILLGVRAQENSGSFENVEQLLEHWTGMQRPEGAKLSMAPWQKWFAKTYPDRPEAVLPNADESRWDLDELITYLESDSGRVGDSTHGRSVFMKGRCDQCHRQGQTGQAIGPDLTSVARRFSKREILESILYPAHIVSDQYASKKVLTLDGKVLVGMVSTQSDGTVLVRDSNNRISRVEESEVDQILPSTSSIMPSGLLDDLSLREIADMMSYMGVIPELEVASKDDNLR</sequence>
<evidence type="ECO:0000313" key="6">
    <source>
        <dbReference type="EMBL" id="TWU10048.1"/>
    </source>
</evidence>
<dbReference type="InterPro" id="IPR011989">
    <property type="entry name" value="ARM-like"/>
</dbReference>
<dbReference type="Pfam" id="PF23500">
    <property type="entry name" value="DUF7133"/>
    <property type="match status" value="1"/>
</dbReference>
<dbReference type="RefSeq" id="WP_146597633.1">
    <property type="nucleotide sequence ID" value="NZ_SJPT01000022.1"/>
</dbReference>
<dbReference type="OrthoDB" id="223239at2"/>
<dbReference type="Pfam" id="PF13646">
    <property type="entry name" value="HEAT_2"/>
    <property type="match status" value="1"/>
</dbReference>
<dbReference type="InterPro" id="IPR008979">
    <property type="entry name" value="Galactose-bd-like_sf"/>
</dbReference>
<evidence type="ECO:0000259" key="5">
    <source>
        <dbReference type="PROSITE" id="PS51007"/>
    </source>
</evidence>
<name>A0A5C6BDB4_9BACT</name>
<dbReference type="InterPro" id="IPR011042">
    <property type="entry name" value="6-blade_b-propeller_TolB-like"/>
</dbReference>
<keyword evidence="7" id="KW-1185">Reference proteome</keyword>